<feature type="signal peptide" evidence="1">
    <location>
        <begin position="1"/>
        <end position="21"/>
    </location>
</feature>
<reference evidence="2 3" key="1">
    <citation type="submission" date="2020-06" db="EMBL/GenBank/DDBJ databases">
        <title>The endosymbiont of the kinetoplastid Bodo saltans is a Paracaedibacter-like alpha-proteobacterium possessing a putative toxin-antitoxin system.</title>
        <authorList>
            <person name="Midha S."/>
            <person name="Rigden D.J."/>
            <person name="Siozios S."/>
            <person name="Hurst G.D.D."/>
            <person name="Jackson A.P."/>
        </authorList>
    </citation>
    <scope>NUCLEOTIDE SEQUENCE [LARGE SCALE GENOMIC DNA]</scope>
    <source>
        <strain evidence="2">Lake Konstanz</strain>
    </source>
</reference>
<proteinExistence type="predicted"/>
<dbReference type="AlphaFoldDB" id="A0A7L9RU29"/>
<keyword evidence="1" id="KW-0732">Signal</keyword>
<feature type="chain" id="PRO_5032279850" evidence="1">
    <location>
        <begin position="22"/>
        <end position="319"/>
    </location>
</feature>
<keyword evidence="3" id="KW-1185">Reference proteome</keyword>
<evidence type="ECO:0000256" key="1">
    <source>
        <dbReference type="SAM" id="SignalP"/>
    </source>
</evidence>
<dbReference type="EMBL" id="CP054719">
    <property type="protein sequence ID" value="QOL20094.1"/>
    <property type="molecule type" value="Genomic_DNA"/>
</dbReference>
<organism evidence="2 3">
    <name type="scientific">Candidatus Bodocaedibacter vickermanii</name>
    <dbReference type="NCBI Taxonomy" id="2741701"/>
    <lineage>
        <taxon>Bacteria</taxon>
        <taxon>Pseudomonadati</taxon>
        <taxon>Pseudomonadota</taxon>
        <taxon>Alphaproteobacteria</taxon>
        <taxon>Holosporales</taxon>
        <taxon>Candidatus Paracaedibacteraceae</taxon>
        <taxon>Candidatus Bodocaedibacter</taxon>
    </lineage>
</organism>
<dbReference type="KEGG" id="pbal:CPBP_00873"/>
<dbReference type="Proteomes" id="UP000594001">
    <property type="component" value="Chromosome"/>
</dbReference>
<gene>
    <name evidence="2" type="ORF">CPBP_00873</name>
</gene>
<sequence>MRRFVNIACALFMVSVCQSVSGEAVSPGCEAYFQIALIANREVVALAPTSTPAPVLVPTADQKMLVGFQKIFSDFVNAHQQDKRGMVIGRGNVQGVADVRITIPELKGLSWLFVDPGDAGAVGYLHNNKQDTTQGNALATTWPVDFSTEGLFDAVVFDDGALQYIGNDGTEVRLGPEYFQKQMALVVTKEDGTQLSKNSFQYPYLFQDWLLANRPAEFLRLEAQYQPLISAARKKQRKILEKGLHDAYRALKRGGVLIVPVDGAVDGIDFVNLLSISSADLVRHRIEAMGANVTESPILPEIARGMGTAHGDYYSIVRK</sequence>
<evidence type="ECO:0000313" key="3">
    <source>
        <dbReference type="Proteomes" id="UP000594001"/>
    </source>
</evidence>
<dbReference type="RefSeq" id="WP_350331649.1">
    <property type="nucleotide sequence ID" value="NZ_CP054719.1"/>
</dbReference>
<evidence type="ECO:0000313" key="2">
    <source>
        <dbReference type="EMBL" id="QOL20094.1"/>
    </source>
</evidence>
<name>A0A7L9RU29_9PROT</name>
<accession>A0A7L9RU29</accession>
<protein>
    <submittedName>
        <fullName evidence="2">Uncharacterized protein</fullName>
    </submittedName>
</protein>